<gene>
    <name evidence="1" type="ORF">SDC9_158581</name>
</gene>
<reference evidence="1" key="1">
    <citation type="submission" date="2019-08" db="EMBL/GenBank/DDBJ databases">
        <authorList>
            <person name="Kucharzyk K."/>
            <person name="Murdoch R.W."/>
            <person name="Higgins S."/>
            <person name="Loffler F."/>
        </authorList>
    </citation>
    <scope>NUCLEOTIDE SEQUENCE</scope>
</reference>
<sequence length="64" mass="7425">MYEYKVFRWRFDLNTPEELEVTLNDYAKEGWRLFNIMSNVKGSGGALFASVDGNEATIVMERSK</sequence>
<protein>
    <recommendedName>
        <fullName evidence="2">DUF4177 domain-containing protein</fullName>
    </recommendedName>
</protein>
<organism evidence="1">
    <name type="scientific">bioreactor metagenome</name>
    <dbReference type="NCBI Taxonomy" id="1076179"/>
    <lineage>
        <taxon>unclassified sequences</taxon>
        <taxon>metagenomes</taxon>
        <taxon>ecological metagenomes</taxon>
    </lineage>
</organism>
<dbReference type="AlphaFoldDB" id="A0A645FBH7"/>
<proteinExistence type="predicted"/>
<comment type="caution">
    <text evidence="1">The sequence shown here is derived from an EMBL/GenBank/DDBJ whole genome shotgun (WGS) entry which is preliminary data.</text>
</comment>
<dbReference type="EMBL" id="VSSQ01057481">
    <property type="protein sequence ID" value="MPN11280.1"/>
    <property type="molecule type" value="Genomic_DNA"/>
</dbReference>
<dbReference type="InterPro" id="IPR025234">
    <property type="entry name" value="YjzH-like"/>
</dbReference>
<accession>A0A645FBH7</accession>
<dbReference type="Pfam" id="PF13783">
    <property type="entry name" value="DUF4177"/>
    <property type="match status" value="1"/>
</dbReference>
<name>A0A645FBH7_9ZZZZ</name>
<evidence type="ECO:0000313" key="1">
    <source>
        <dbReference type="EMBL" id="MPN11280.1"/>
    </source>
</evidence>
<evidence type="ECO:0008006" key="2">
    <source>
        <dbReference type="Google" id="ProtNLM"/>
    </source>
</evidence>